<dbReference type="Proteomes" id="UP000091967">
    <property type="component" value="Unassembled WGS sequence"/>
</dbReference>
<name>A0A1B8AC14_FUSPO</name>
<sequence length="231" mass="26466">MGRVARSNSMYHNVRMAVNISDVSQNERQLQHCTILCSTCEPNHRGIKARHGRRNKNGIRASAQDMTWKSKPNLWPSMSQKSDNFVSDISISSLLEEAEKEQSPQKIMRWPCNHHWGSRKCNEYVDSLGAKCLDCTNRKDMDSTPTHTRFAHMYDVEQFVEGFRNAGLNAACVVEMMKDGASEKSLREALCVIQENDAGWYDRIKYVVPQGISRYKAEEGKGEALMYVQRR</sequence>
<accession>A0A1B8AC14</accession>
<evidence type="ECO:0000313" key="1">
    <source>
        <dbReference type="EMBL" id="OBS18018.1"/>
    </source>
</evidence>
<keyword evidence="2" id="KW-1185">Reference proteome</keyword>
<dbReference type="AlphaFoldDB" id="A0A1B8AC14"/>
<gene>
    <name evidence="1" type="ORF">FPOA_09746</name>
</gene>
<reference evidence="1 2" key="1">
    <citation type="submission" date="2016-06" db="EMBL/GenBank/DDBJ databases">
        <title>Living apart together: crosstalk between the core and supernumerary genomes in a fungal plant pathogen.</title>
        <authorList>
            <person name="Vanheule A."/>
            <person name="Audenaert K."/>
            <person name="Warris S."/>
            <person name="Van De Geest H."/>
            <person name="Schijlen E."/>
            <person name="Hofte M."/>
            <person name="De Saeger S."/>
            <person name="Haesaert G."/>
            <person name="Waalwijk C."/>
            <person name="Van Der Lee T."/>
        </authorList>
    </citation>
    <scope>NUCLEOTIDE SEQUENCE [LARGE SCALE GENOMIC DNA]</scope>
    <source>
        <strain evidence="1 2">2516</strain>
    </source>
</reference>
<organism evidence="1 2">
    <name type="scientific">Fusarium poae</name>
    <dbReference type="NCBI Taxonomy" id="36050"/>
    <lineage>
        <taxon>Eukaryota</taxon>
        <taxon>Fungi</taxon>
        <taxon>Dikarya</taxon>
        <taxon>Ascomycota</taxon>
        <taxon>Pezizomycotina</taxon>
        <taxon>Sordariomycetes</taxon>
        <taxon>Hypocreomycetidae</taxon>
        <taxon>Hypocreales</taxon>
        <taxon>Nectriaceae</taxon>
        <taxon>Fusarium</taxon>
    </lineage>
</organism>
<protein>
    <submittedName>
        <fullName evidence="1">Uncharacterized protein</fullName>
    </submittedName>
</protein>
<evidence type="ECO:0000313" key="2">
    <source>
        <dbReference type="Proteomes" id="UP000091967"/>
    </source>
</evidence>
<dbReference type="EMBL" id="LYXU01000004">
    <property type="protein sequence ID" value="OBS18018.1"/>
    <property type="molecule type" value="Genomic_DNA"/>
</dbReference>
<comment type="caution">
    <text evidence="1">The sequence shown here is derived from an EMBL/GenBank/DDBJ whole genome shotgun (WGS) entry which is preliminary data.</text>
</comment>
<proteinExistence type="predicted"/>
<dbReference type="OMA" id="STCEPNH"/>